<gene>
    <name evidence="5" type="ORF">SELMODRAFT_441729</name>
</gene>
<evidence type="ECO:0000313" key="6">
    <source>
        <dbReference type="Proteomes" id="UP000001514"/>
    </source>
</evidence>
<dbReference type="SUPFAM" id="SSF50978">
    <property type="entry name" value="WD40 repeat-like"/>
    <property type="match status" value="1"/>
</dbReference>
<dbReference type="eggNOG" id="ENOG502QWFJ">
    <property type="taxonomic scope" value="Eukaryota"/>
</dbReference>
<accession>D8RLC3</accession>
<organism evidence="6">
    <name type="scientific">Selaginella moellendorffii</name>
    <name type="common">Spikemoss</name>
    <dbReference type="NCBI Taxonomy" id="88036"/>
    <lineage>
        <taxon>Eukaryota</taxon>
        <taxon>Viridiplantae</taxon>
        <taxon>Streptophyta</taxon>
        <taxon>Embryophyta</taxon>
        <taxon>Tracheophyta</taxon>
        <taxon>Lycopodiopsida</taxon>
        <taxon>Selaginellales</taxon>
        <taxon>Selaginellaceae</taxon>
        <taxon>Selaginella</taxon>
    </lineage>
</organism>
<dbReference type="InParanoid" id="D8RLC3"/>
<dbReference type="InterPro" id="IPR015943">
    <property type="entry name" value="WD40/YVTN_repeat-like_dom_sf"/>
</dbReference>
<dbReference type="KEGG" id="smo:SELMODRAFT_441729"/>
<dbReference type="Gene3D" id="2.130.10.10">
    <property type="entry name" value="YVTN repeat-like/Quinoprotein amine dehydrogenase"/>
    <property type="match status" value="2"/>
</dbReference>
<dbReference type="InterPro" id="IPR036047">
    <property type="entry name" value="F-box-like_dom_sf"/>
</dbReference>
<dbReference type="PANTHER" id="PTHR44436:SF1">
    <property type="entry name" value="F-BOX_WD REPEAT-CONTAINING PROTEIN 2"/>
    <property type="match status" value="1"/>
</dbReference>
<evidence type="ECO:0000256" key="2">
    <source>
        <dbReference type="ARBA" id="ARBA00022737"/>
    </source>
</evidence>
<dbReference type="InterPro" id="IPR001810">
    <property type="entry name" value="F-box_dom"/>
</dbReference>
<proteinExistence type="predicted"/>
<dbReference type="InterPro" id="IPR001680">
    <property type="entry name" value="WD40_rpt"/>
</dbReference>
<dbReference type="EMBL" id="GL377583">
    <property type="protein sequence ID" value="EFJ26890.1"/>
    <property type="molecule type" value="Genomic_DNA"/>
</dbReference>
<dbReference type="Gramene" id="EFJ26890">
    <property type="protein sequence ID" value="EFJ26890"/>
    <property type="gene ID" value="SELMODRAFT_441729"/>
</dbReference>
<evidence type="ECO:0000256" key="3">
    <source>
        <dbReference type="PROSITE-ProRule" id="PRU00221"/>
    </source>
</evidence>
<keyword evidence="2" id="KW-0677">Repeat</keyword>
<dbReference type="InterPro" id="IPR020472">
    <property type="entry name" value="WD40_PAC1"/>
</dbReference>
<dbReference type="AlphaFoldDB" id="D8RLC3"/>
<dbReference type="Proteomes" id="UP000001514">
    <property type="component" value="Unassembled WGS sequence"/>
</dbReference>
<reference evidence="5 6" key="1">
    <citation type="journal article" date="2011" name="Science">
        <title>The Selaginella genome identifies genetic changes associated with the evolution of vascular plants.</title>
        <authorList>
            <person name="Banks J.A."/>
            <person name="Nishiyama T."/>
            <person name="Hasebe M."/>
            <person name="Bowman J.L."/>
            <person name="Gribskov M."/>
            <person name="dePamphilis C."/>
            <person name="Albert V.A."/>
            <person name="Aono N."/>
            <person name="Aoyama T."/>
            <person name="Ambrose B.A."/>
            <person name="Ashton N.W."/>
            <person name="Axtell M.J."/>
            <person name="Barker E."/>
            <person name="Barker M.S."/>
            <person name="Bennetzen J.L."/>
            <person name="Bonawitz N.D."/>
            <person name="Chapple C."/>
            <person name="Cheng C."/>
            <person name="Correa L.G."/>
            <person name="Dacre M."/>
            <person name="DeBarry J."/>
            <person name="Dreyer I."/>
            <person name="Elias M."/>
            <person name="Engstrom E.M."/>
            <person name="Estelle M."/>
            <person name="Feng L."/>
            <person name="Finet C."/>
            <person name="Floyd S.K."/>
            <person name="Frommer W.B."/>
            <person name="Fujita T."/>
            <person name="Gramzow L."/>
            <person name="Gutensohn M."/>
            <person name="Harholt J."/>
            <person name="Hattori M."/>
            <person name="Heyl A."/>
            <person name="Hirai T."/>
            <person name="Hiwatashi Y."/>
            <person name="Ishikawa M."/>
            <person name="Iwata M."/>
            <person name="Karol K.G."/>
            <person name="Koehler B."/>
            <person name="Kolukisaoglu U."/>
            <person name="Kubo M."/>
            <person name="Kurata T."/>
            <person name="Lalonde S."/>
            <person name="Li K."/>
            <person name="Li Y."/>
            <person name="Litt A."/>
            <person name="Lyons E."/>
            <person name="Manning G."/>
            <person name="Maruyama T."/>
            <person name="Michael T.P."/>
            <person name="Mikami K."/>
            <person name="Miyazaki S."/>
            <person name="Morinaga S."/>
            <person name="Murata T."/>
            <person name="Mueller-Roeber B."/>
            <person name="Nelson D.R."/>
            <person name="Obara M."/>
            <person name="Oguri Y."/>
            <person name="Olmstead R.G."/>
            <person name="Onodera N."/>
            <person name="Petersen B.L."/>
            <person name="Pils B."/>
            <person name="Prigge M."/>
            <person name="Rensing S.A."/>
            <person name="Riano-Pachon D.M."/>
            <person name="Roberts A.W."/>
            <person name="Sato Y."/>
            <person name="Scheller H.V."/>
            <person name="Schulz B."/>
            <person name="Schulz C."/>
            <person name="Shakirov E.V."/>
            <person name="Shibagaki N."/>
            <person name="Shinohara N."/>
            <person name="Shippen D.E."/>
            <person name="Soerensen I."/>
            <person name="Sotooka R."/>
            <person name="Sugimoto N."/>
            <person name="Sugita M."/>
            <person name="Sumikawa N."/>
            <person name="Tanurdzic M."/>
            <person name="Theissen G."/>
            <person name="Ulvskov P."/>
            <person name="Wakazuki S."/>
            <person name="Weng J.K."/>
            <person name="Willats W.W."/>
            <person name="Wipf D."/>
            <person name="Wolf P.G."/>
            <person name="Yang L."/>
            <person name="Zimmer A.D."/>
            <person name="Zhu Q."/>
            <person name="Mitros T."/>
            <person name="Hellsten U."/>
            <person name="Loque D."/>
            <person name="Otillar R."/>
            <person name="Salamov A."/>
            <person name="Schmutz J."/>
            <person name="Shapiro H."/>
            <person name="Lindquist E."/>
            <person name="Lucas S."/>
            <person name="Rokhsar D."/>
            <person name="Grigoriev I.V."/>
        </authorList>
    </citation>
    <scope>NUCLEOTIDE SEQUENCE [LARGE SCALE GENOMIC DNA]</scope>
</reference>
<dbReference type="Pfam" id="PF12937">
    <property type="entry name" value="F-box-like"/>
    <property type="match status" value="1"/>
</dbReference>
<dbReference type="PANTHER" id="PTHR44436">
    <property type="entry name" value="F-BOX/WD REPEAT-CONTAINING PROTEIN 2"/>
    <property type="match status" value="1"/>
</dbReference>
<dbReference type="FunCoup" id="D8RLC3">
    <property type="interactions" value="1772"/>
</dbReference>
<feature type="repeat" description="WD" evidence="3">
    <location>
        <begin position="88"/>
        <end position="127"/>
    </location>
</feature>
<dbReference type="Gene3D" id="1.20.1280.50">
    <property type="match status" value="1"/>
</dbReference>
<keyword evidence="6" id="KW-1185">Reference proteome</keyword>
<dbReference type="PRINTS" id="PR00320">
    <property type="entry name" value="GPROTEINBRPT"/>
</dbReference>
<dbReference type="STRING" id="88036.D8RLC3"/>
<evidence type="ECO:0000256" key="1">
    <source>
        <dbReference type="ARBA" id="ARBA00022574"/>
    </source>
</evidence>
<dbReference type="SMART" id="SM00320">
    <property type="entry name" value="WD40"/>
    <property type="match status" value="6"/>
</dbReference>
<dbReference type="PROSITE" id="PS50294">
    <property type="entry name" value="WD_REPEATS_REGION"/>
    <property type="match status" value="2"/>
</dbReference>
<protein>
    <recommendedName>
        <fullName evidence="4">F-box domain-containing protein</fullName>
    </recommendedName>
</protein>
<dbReference type="Pfam" id="PF00400">
    <property type="entry name" value="WD40"/>
    <property type="match status" value="3"/>
</dbReference>
<sequence length="389" mass="43456">MAEEKRREVLLDDDTLIAIFRLLLPRSLARCAAVCSQWHRLVTSQLMKDACSRHGGLLYSDPSRCKEIMIRTEQFDRLFTCNPSVLSSQAHSGRVNCCHWSMDTLATGSSDNTVSVWSMDSMQCMEEYRVPDSVAAVKFDGSRIFAAAGKDVHIWKRGNRETLRVLGGHNQRLHSMHCIDPELAVGCADGTVRIFDMYTGRCSMLLRHHTEKVTCIRSLNKPSVLVSGSYDCSVRLWDPLSGENVRNYFPASSGISCLHVGKDRIELIVGTVLGDIDCFDIRVGGRRPLWSRRSSNGPINSIHWPTYTLDNSCMIKAILIGGNDGKLHLINSDTGRTFRTFTRDGHSSPVLSARLGHTRFVSCHADGTVTRWIFDQGRTRVGFAICQAC</sequence>
<evidence type="ECO:0000313" key="5">
    <source>
        <dbReference type="EMBL" id="EFJ26890.1"/>
    </source>
</evidence>
<dbReference type="HOGENOM" id="CLU_050142_0_0_1"/>
<feature type="domain" description="F-box" evidence="4">
    <location>
        <begin position="14"/>
        <end position="51"/>
    </location>
</feature>
<keyword evidence="1 3" id="KW-0853">WD repeat</keyword>
<dbReference type="InterPro" id="IPR042627">
    <property type="entry name" value="FBXW2"/>
</dbReference>
<dbReference type="CDD" id="cd09917">
    <property type="entry name" value="F-box_SF"/>
    <property type="match status" value="1"/>
</dbReference>
<dbReference type="PROSITE" id="PS50082">
    <property type="entry name" value="WD_REPEATS_2"/>
    <property type="match status" value="2"/>
</dbReference>
<evidence type="ECO:0000259" key="4">
    <source>
        <dbReference type="Pfam" id="PF12937"/>
    </source>
</evidence>
<dbReference type="SUPFAM" id="SSF81383">
    <property type="entry name" value="F-box domain"/>
    <property type="match status" value="1"/>
</dbReference>
<feature type="repeat" description="WD" evidence="3">
    <location>
        <begin position="206"/>
        <end position="247"/>
    </location>
</feature>
<name>D8RLC3_SELML</name>
<dbReference type="InterPro" id="IPR036322">
    <property type="entry name" value="WD40_repeat_dom_sf"/>
</dbReference>